<dbReference type="STRING" id="4781.A0A0P1AKF7"/>
<dbReference type="OrthoDB" id="425534at2759"/>
<reference evidence="2" key="1">
    <citation type="submission" date="2014-09" db="EMBL/GenBank/DDBJ databases">
        <authorList>
            <person name="Sharma Rahul"/>
            <person name="Thines Marco"/>
        </authorList>
    </citation>
    <scope>NUCLEOTIDE SEQUENCE [LARGE SCALE GENOMIC DNA]</scope>
</reference>
<dbReference type="AlphaFoldDB" id="A0A0P1AKF7"/>
<organism evidence="1 2">
    <name type="scientific">Plasmopara halstedii</name>
    <name type="common">Downy mildew of sunflower</name>
    <dbReference type="NCBI Taxonomy" id="4781"/>
    <lineage>
        <taxon>Eukaryota</taxon>
        <taxon>Sar</taxon>
        <taxon>Stramenopiles</taxon>
        <taxon>Oomycota</taxon>
        <taxon>Peronosporomycetes</taxon>
        <taxon>Peronosporales</taxon>
        <taxon>Peronosporaceae</taxon>
        <taxon>Plasmopara</taxon>
    </lineage>
</organism>
<name>A0A0P1AKF7_PLAHL</name>
<keyword evidence="2" id="KW-1185">Reference proteome</keyword>
<dbReference type="Proteomes" id="UP000054928">
    <property type="component" value="Unassembled WGS sequence"/>
</dbReference>
<dbReference type="RefSeq" id="XP_024577974.1">
    <property type="nucleotide sequence ID" value="XM_024727393.1"/>
</dbReference>
<dbReference type="EMBL" id="CCYD01000553">
    <property type="protein sequence ID" value="CEG41605.1"/>
    <property type="molecule type" value="Genomic_DNA"/>
</dbReference>
<dbReference type="Gene3D" id="3.40.50.1820">
    <property type="entry name" value="alpha/beta hydrolase"/>
    <property type="match status" value="1"/>
</dbReference>
<proteinExistence type="predicted"/>
<sequence>MSCEHYESLRYKSSFRNLLRLTSFDPDRNESQARSLRRNMCFAGIRFQNTSDKTVKCGKFSAPLCYSDICKPPEGVNQTIELLVKRYPASNPETAINIWILDGDVETKELSAVLLKRHLDANVYMMDARGSGKSTSLDCGMTIIDPEYNFMMNPAEVESCALILESMFGDLVAFSPMSAAHDLFDLISKLSNGAHTFVYGTNYGALTVKRLMLLAPPEVIGYVLDSPMGTTGVYNYYTEKDFIENEVARTFMERCDHDRVCSSHFKAPDTLFTAYQDIITTLDNQVDSACSEVMNTMDVKNPKWPASFKLRALVSSLLSTPALIMTIPQLVYHFKRCQPHDVKVLTKFIRNVVNRGHFFSGPNEISFEVLSPLIRFSELWERPTPSLEELRKRFTNSFSGWGIYTDVPLYCAFSKEQSKVCDKYNFGKYEARGVIYKRDRYWNASVTIPSQASVLVLSSKMDTFSSHKYSKSLLESLTGKRKELITFETGSGATLTSTSLQLRFQSMETCA</sequence>
<protein>
    <submittedName>
        <fullName evidence="1">Uncharacterized protein</fullName>
    </submittedName>
</protein>
<evidence type="ECO:0000313" key="1">
    <source>
        <dbReference type="EMBL" id="CEG41605.1"/>
    </source>
</evidence>
<evidence type="ECO:0000313" key="2">
    <source>
        <dbReference type="Proteomes" id="UP000054928"/>
    </source>
</evidence>
<dbReference type="GeneID" id="36406994"/>
<dbReference type="SUPFAM" id="SSF53474">
    <property type="entry name" value="alpha/beta-Hydrolases"/>
    <property type="match status" value="1"/>
</dbReference>
<accession>A0A0P1AKF7</accession>
<dbReference type="InterPro" id="IPR029058">
    <property type="entry name" value="AB_hydrolase_fold"/>
</dbReference>